<evidence type="ECO:0000256" key="10">
    <source>
        <dbReference type="SAM" id="MobiDB-lite"/>
    </source>
</evidence>
<dbReference type="Gene3D" id="3.30.70.1150">
    <property type="entry name" value="ACT-like. Chain A, domain 2"/>
    <property type="match status" value="1"/>
</dbReference>
<dbReference type="Pfam" id="PF20649">
    <property type="entry name" value="COG5_C"/>
    <property type="match status" value="1"/>
</dbReference>
<evidence type="ECO:0000256" key="7">
    <source>
        <dbReference type="ARBA" id="ARBA00023034"/>
    </source>
</evidence>
<comment type="caution">
    <text evidence="12">The sequence shown here is derived from an EMBL/GenBank/DDBJ whole genome shotgun (WGS) entry which is preliminary data.</text>
</comment>
<dbReference type="InterPro" id="IPR054480">
    <property type="entry name" value="AHAS_small-like_ACT"/>
</dbReference>
<dbReference type="OrthoDB" id="18786at2759"/>
<evidence type="ECO:0000256" key="8">
    <source>
        <dbReference type="ARBA" id="ARBA00023136"/>
    </source>
</evidence>
<reference evidence="12 13" key="1">
    <citation type="journal article" date="2018" name="Evol. Lett.">
        <title>Horizontal gene cluster transfer increased hallucinogenic mushroom diversity.</title>
        <authorList>
            <person name="Reynolds H.T."/>
            <person name="Vijayakumar V."/>
            <person name="Gluck-Thaler E."/>
            <person name="Korotkin H.B."/>
            <person name="Matheny P.B."/>
            <person name="Slot J.C."/>
        </authorList>
    </citation>
    <scope>NUCLEOTIDE SEQUENCE [LARGE SCALE GENOMIC DNA]</scope>
    <source>
        <strain evidence="12 13">2631</strain>
    </source>
</reference>
<proteinExistence type="inferred from homology"/>
<feature type="region of interest" description="Disordered" evidence="10">
    <location>
        <begin position="327"/>
        <end position="346"/>
    </location>
</feature>
<dbReference type="InterPro" id="IPR019465">
    <property type="entry name" value="Cog5"/>
</dbReference>
<dbReference type="GO" id="GO:0017119">
    <property type="term" value="C:Golgi transport complex"/>
    <property type="evidence" value="ECO:0007669"/>
    <property type="project" value="InterPro"/>
</dbReference>
<keyword evidence="7" id="KW-0333">Golgi apparatus</keyword>
<comment type="pathway">
    <text evidence="2">Amino-acid biosynthesis; L-isoleucine biosynthesis; L-isoleucine from 2-oxobutanoate: step 1/4.</text>
</comment>
<dbReference type="GO" id="GO:0006891">
    <property type="term" value="P:intra-Golgi vesicle-mediated transport"/>
    <property type="evidence" value="ECO:0007669"/>
    <property type="project" value="InterPro"/>
</dbReference>
<feature type="region of interest" description="Disordered" evidence="10">
    <location>
        <begin position="878"/>
        <end position="933"/>
    </location>
</feature>
<comment type="subcellular location">
    <subcellularLocation>
        <location evidence="1">Golgi apparatus membrane</location>
        <topology evidence="1">Peripheral membrane protein</topology>
    </subcellularLocation>
</comment>
<evidence type="ECO:0000259" key="11">
    <source>
        <dbReference type="PROSITE" id="PS51671"/>
    </source>
</evidence>
<dbReference type="AlphaFoldDB" id="A0A409XFF6"/>
<keyword evidence="8" id="KW-0472">Membrane</keyword>
<dbReference type="PANTHER" id="PTHR13228">
    <property type="entry name" value="CONSERVED OLIGOMERIC GOLGI COMPLEX COMPONENT 5"/>
    <property type="match status" value="1"/>
</dbReference>
<dbReference type="GO" id="GO:0000139">
    <property type="term" value="C:Golgi membrane"/>
    <property type="evidence" value="ECO:0007669"/>
    <property type="project" value="UniProtKB-SubCell"/>
</dbReference>
<evidence type="ECO:0000256" key="1">
    <source>
        <dbReference type="ARBA" id="ARBA00004395"/>
    </source>
</evidence>
<feature type="domain" description="ACT" evidence="11">
    <location>
        <begin position="958"/>
        <end position="1035"/>
    </location>
</feature>
<dbReference type="InParanoid" id="A0A409XFF6"/>
<gene>
    <name evidence="12" type="ORF">CVT25_012168</name>
</gene>
<evidence type="ECO:0000256" key="3">
    <source>
        <dbReference type="ARBA" id="ARBA00005025"/>
    </source>
</evidence>
<feature type="non-terminal residue" evidence="12">
    <location>
        <position position="1"/>
    </location>
</feature>
<sequence>VAKQLIHIFLDYSVFANPQFDPNEYANAILAADSGTSESKPIAKSPTHLKTTQDSVAKEDISMAISKLTFGIEDVSKQIRNLVTAHHEDLLTQASNANALSGTLISVRAGLSDLDNSVEKLRNKVHVPHETLQSLVMRLQRLHQASDLLRRTSRFVILARRLQVQMNEIQGIKGSDKGSKDELATATVVHGKDIEDEKERAIAKAALSIAELGALLDNPEPEEEDAKSSKKIQHSISLRSIKVIASYEAFVEDARLVITTEMENMVLSGLSTLNQTLLASSLQTAYNLGVLPTLVRSLLFDLSQAVEDRIRGTFDLNKISKDAVSKEASAANSPSTPQMYRSRVRTEPTNVTAPQWSAALWTRLEAMFQEMADCCIKVYALEKVLKLKKDTSTQVVFLDEAMQVLENTPSSSFWMSLSHSLQKYFQDSSKGSSFLQQTLSTGLPRLLRLFHDFFGKIAVHTDTIYSDTYQSPETILLLRSLSTIEAQYLTRSSNKINEAVGQAFSGGARIPPGANEGINVARIVVNELDAARFDPLLVRAVAKNAASCLDNISTRLENWVSRERAATSLLGGSATPQQISNANLTNFLYQTWARLVHLNEDHVPNNLKQGFERIIDPVTTAIRRELSAIIAKLHRIDFAKPVDPNAGMGGLSTYLKELTEKLSFIKTELIMRYNLGDYGRDWVSSIVKYVIRVFVLHISIASPLGESGKLQMASDMTGLEFALNAFIVDNTQNKRGNHLEAIGEEYRALRAMRPLFFLENKELSSGSHTAGLPPLIVLQHILVRSPIPLPHKLHGWQEAEYVRWVDEHSEEEAWTLVEGGLSHWEKVSETEGKDIKDALEYAKLARTVLKNAQKHKSCLVLQMSAILRARPTSASIPRRLFSTTSQLKRPDNDAQRPPQPPKPIDDSTSALDYKRAQRIRPPPLPATDLPRSRSAEEAVTNILYNTPPPSLQPFKKHILNCLVQNEPGVLSRVSGILAGRGFNIDSLVVCRTEIRDLSRMCLVLSGQDGVVEQARRQLEDLVPVWAVLDYTETKVISRELLLAKVSILGPEYLEEQLLGGPSHEPRRVSEDPSESKLERETALAHNFERSGYPEGHVPAITPSQALRLKHQHLHSISVLAGQFGAKIVDVSENSVIVELTAKTARVEAFLNLLKPFGILEAARTGLMAMPRTPIKTEEDDLVQEDLGGPVDASLLPPG</sequence>
<dbReference type="GO" id="GO:1990610">
    <property type="term" value="F:acetolactate synthase regulator activity"/>
    <property type="evidence" value="ECO:0007669"/>
    <property type="project" value="InterPro"/>
</dbReference>
<dbReference type="Proteomes" id="UP000283269">
    <property type="component" value="Unassembled WGS sequence"/>
</dbReference>
<dbReference type="GO" id="GO:0009097">
    <property type="term" value="P:isoleucine biosynthetic process"/>
    <property type="evidence" value="ECO:0007669"/>
    <property type="project" value="UniProtKB-UniPathway"/>
</dbReference>
<dbReference type="InterPro" id="IPR027271">
    <property type="entry name" value="Acetolactate_synth/TF_NikR_C"/>
</dbReference>
<dbReference type="InterPro" id="IPR048485">
    <property type="entry name" value="COG5_helical"/>
</dbReference>
<dbReference type="Pfam" id="PF22629">
    <property type="entry name" value="ACT_AHAS_ss"/>
    <property type="match status" value="1"/>
</dbReference>
<dbReference type="InterPro" id="IPR039557">
    <property type="entry name" value="AHAS_ACT"/>
</dbReference>
<feature type="compositionally biased region" description="Polar residues" evidence="10">
    <location>
        <begin position="330"/>
        <end position="339"/>
    </location>
</feature>
<evidence type="ECO:0000256" key="2">
    <source>
        <dbReference type="ARBA" id="ARBA00004974"/>
    </source>
</evidence>
<evidence type="ECO:0000256" key="9">
    <source>
        <dbReference type="ARBA" id="ARBA00023304"/>
    </source>
</evidence>
<evidence type="ECO:0000256" key="6">
    <source>
        <dbReference type="ARBA" id="ARBA00022605"/>
    </source>
</evidence>
<name>A0A409XFF6_PSICY</name>
<dbReference type="SUPFAM" id="SSF55021">
    <property type="entry name" value="ACT-like"/>
    <property type="match status" value="2"/>
</dbReference>
<keyword evidence="13" id="KW-1185">Reference proteome</keyword>
<dbReference type="PROSITE" id="PS51671">
    <property type="entry name" value="ACT"/>
    <property type="match status" value="1"/>
</dbReference>
<comment type="similarity">
    <text evidence="4">Belongs to the acetolactate synthase small subunit family.</text>
</comment>
<dbReference type="InterPro" id="IPR049176">
    <property type="entry name" value="COG5_N"/>
</dbReference>
<keyword evidence="6" id="KW-0028">Amino-acid biosynthesis</keyword>
<dbReference type="InterPro" id="IPR002912">
    <property type="entry name" value="ACT_dom"/>
</dbReference>
<dbReference type="UniPathway" id="UPA00047">
    <property type="reaction ID" value="UER00055"/>
</dbReference>
<dbReference type="Pfam" id="PF10369">
    <property type="entry name" value="ALS_ss_C"/>
    <property type="match status" value="1"/>
</dbReference>
<dbReference type="Pfam" id="PF10392">
    <property type="entry name" value="COG5_N"/>
    <property type="match status" value="1"/>
</dbReference>
<protein>
    <recommendedName>
        <fullName evidence="5">Conserved oligomeric Golgi complex subunit 5</fullName>
    </recommendedName>
</protein>
<evidence type="ECO:0000256" key="4">
    <source>
        <dbReference type="ARBA" id="ARBA00006341"/>
    </source>
</evidence>
<dbReference type="InterPro" id="IPR004789">
    <property type="entry name" value="Acetalactate_synth_ssu"/>
</dbReference>
<accession>A0A409XFF6</accession>
<feature type="region of interest" description="Disordered" evidence="10">
    <location>
        <begin position="1177"/>
        <end position="1198"/>
    </location>
</feature>
<evidence type="ECO:0000313" key="12">
    <source>
        <dbReference type="EMBL" id="PPQ89496.1"/>
    </source>
</evidence>
<evidence type="ECO:0000313" key="13">
    <source>
        <dbReference type="Proteomes" id="UP000283269"/>
    </source>
</evidence>
<dbReference type="GO" id="GO:0009099">
    <property type="term" value="P:L-valine biosynthetic process"/>
    <property type="evidence" value="ECO:0007669"/>
    <property type="project" value="UniProtKB-UniPathway"/>
</dbReference>
<dbReference type="InterPro" id="IPR045865">
    <property type="entry name" value="ACT-like_dom_sf"/>
</dbReference>
<dbReference type="NCBIfam" id="TIGR00119">
    <property type="entry name" value="acolac_sm"/>
    <property type="match status" value="1"/>
</dbReference>
<evidence type="ECO:0000256" key="5">
    <source>
        <dbReference type="ARBA" id="ARBA00020974"/>
    </source>
</evidence>
<comment type="pathway">
    <text evidence="3">Amino-acid biosynthesis; L-valine biosynthesis; L-valine from pyruvate: step 1/4.</text>
</comment>
<dbReference type="EMBL" id="NHYD01001859">
    <property type="protein sequence ID" value="PPQ89496.1"/>
    <property type="molecule type" value="Genomic_DNA"/>
</dbReference>
<dbReference type="CDD" id="cd04878">
    <property type="entry name" value="ACT_AHAS"/>
    <property type="match status" value="1"/>
</dbReference>
<dbReference type="InterPro" id="IPR019455">
    <property type="entry name" value="Acetolactate_synth_ssu_C"/>
</dbReference>
<dbReference type="STRING" id="93625.A0A409XFF6"/>
<dbReference type="UniPathway" id="UPA00049">
    <property type="reaction ID" value="UER00059"/>
</dbReference>
<dbReference type="PANTHER" id="PTHR13228:SF3">
    <property type="entry name" value="CONSERVED OLIGOMERIC GOLGI COMPLEX SUBUNIT 5"/>
    <property type="match status" value="1"/>
</dbReference>
<keyword evidence="9" id="KW-0100">Branched-chain amino acid biosynthesis</keyword>
<organism evidence="12 13">
    <name type="scientific">Psilocybe cyanescens</name>
    <dbReference type="NCBI Taxonomy" id="93625"/>
    <lineage>
        <taxon>Eukaryota</taxon>
        <taxon>Fungi</taxon>
        <taxon>Dikarya</taxon>
        <taxon>Basidiomycota</taxon>
        <taxon>Agaricomycotina</taxon>
        <taxon>Agaricomycetes</taxon>
        <taxon>Agaricomycetidae</taxon>
        <taxon>Agaricales</taxon>
        <taxon>Agaricineae</taxon>
        <taxon>Strophariaceae</taxon>
        <taxon>Psilocybe</taxon>
    </lineage>
</organism>
<dbReference type="FunFam" id="3.30.70.260:FF:000001">
    <property type="entry name" value="Acetolactate synthase, small subunit"/>
    <property type="match status" value="1"/>
</dbReference>
<dbReference type="Gene3D" id="3.30.70.260">
    <property type="match status" value="1"/>
</dbReference>